<keyword evidence="13" id="KW-1185">Reference proteome</keyword>
<dbReference type="SUPFAM" id="SSF50331">
    <property type="entry name" value="MOP-like"/>
    <property type="match status" value="1"/>
</dbReference>
<name>A0ABS7ZK99_9GAMM</name>
<feature type="domain" description="ABC transporter" evidence="10">
    <location>
        <begin position="4"/>
        <end position="236"/>
    </location>
</feature>
<dbReference type="EMBL" id="JAEDAH010000003">
    <property type="protein sequence ID" value="MCA6062140.1"/>
    <property type="molecule type" value="Genomic_DNA"/>
</dbReference>
<dbReference type="PANTHER" id="PTHR43514:SF10">
    <property type="entry name" value="MOLYBDENUM IMPORT ATP-BINDING PROTEIN MODC 2"/>
    <property type="match status" value="1"/>
</dbReference>
<evidence type="ECO:0000313" key="12">
    <source>
        <dbReference type="EMBL" id="MCA6062140.1"/>
    </source>
</evidence>
<evidence type="ECO:0000259" key="11">
    <source>
        <dbReference type="PROSITE" id="PS51866"/>
    </source>
</evidence>
<dbReference type="Pfam" id="PF03459">
    <property type="entry name" value="TOBE"/>
    <property type="match status" value="1"/>
</dbReference>
<dbReference type="PANTHER" id="PTHR43514">
    <property type="entry name" value="ABC TRANSPORTER I FAMILY MEMBER 10"/>
    <property type="match status" value="1"/>
</dbReference>
<evidence type="ECO:0000313" key="13">
    <source>
        <dbReference type="Proteomes" id="UP000714380"/>
    </source>
</evidence>
<dbReference type="InterPro" id="IPR003439">
    <property type="entry name" value="ABC_transporter-like_ATP-bd"/>
</dbReference>
<dbReference type="Proteomes" id="UP000714380">
    <property type="component" value="Unassembled WGS sequence"/>
</dbReference>
<sequence>MSHSRNSHLHIDLTLTNEGFCLQVSEQIPLQGITAICGPSGAGKTTLLRCIAGLERAKGEISFGEQFWQQGKSFVPTHKRGIGYVFQEASLFSHLSVAANLHYALKRAQQKPSAADMNALVDLMAIRPLLQRHPDTLSGGERQRVALTRALLSNPRILLMDEPLSSLDEARKQEILPYLEKLRNLDIPVVYVTHASQEIARLADHVIAMENGKVVVSAALNDALMHPQFPLNAIQQPGVVLRGEVSEIDEQWQLSATTLCGSNERLWVRHEGHPLHSQVRIHVLAGDVSITLSPSTDSSIQNIICCTLHSITDDRQPAMAMLHLQVGEQWLLARTTRRAVEQLKLHAGMMVWAQIKSAALL</sequence>
<accession>A0ABS7ZK99</accession>
<evidence type="ECO:0000256" key="7">
    <source>
        <dbReference type="ARBA" id="ARBA00022967"/>
    </source>
</evidence>
<dbReference type="InterPro" id="IPR008995">
    <property type="entry name" value="Mo/tungstate-bd_C_term_dom"/>
</dbReference>
<evidence type="ECO:0000256" key="6">
    <source>
        <dbReference type="ARBA" id="ARBA00022840"/>
    </source>
</evidence>
<keyword evidence="2" id="KW-1003">Cell membrane</keyword>
<keyword evidence="4" id="KW-0997">Cell inner membrane</keyword>
<dbReference type="InterPro" id="IPR011868">
    <property type="entry name" value="ModC_ABC_ATP-bd"/>
</dbReference>
<evidence type="ECO:0000256" key="9">
    <source>
        <dbReference type="PROSITE-ProRule" id="PRU01213"/>
    </source>
</evidence>
<dbReference type="Gene3D" id="2.40.50.100">
    <property type="match status" value="1"/>
</dbReference>
<evidence type="ECO:0000259" key="10">
    <source>
        <dbReference type="PROSITE" id="PS50893"/>
    </source>
</evidence>
<dbReference type="SMART" id="SM00382">
    <property type="entry name" value="AAA"/>
    <property type="match status" value="1"/>
</dbReference>
<evidence type="ECO:0000256" key="1">
    <source>
        <dbReference type="ARBA" id="ARBA00022448"/>
    </source>
</evidence>
<keyword evidence="1" id="KW-0813">Transport</keyword>
<dbReference type="InterPro" id="IPR005116">
    <property type="entry name" value="Transp-assoc_OB_typ1"/>
</dbReference>
<dbReference type="Gene3D" id="3.40.50.300">
    <property type="entry name" value="P-loop containing nucleotide triphosphate hydrolases"/>
    <property type="match status" value="1"/>
</dbReference>
<evidence type="ECO:0000256" key="4">
    <source>
        <dbReference type="ARBA" id="ARBA00022519"/>
    </source>
</evidence>
<comment type="caution">
    <text evidence="12">The sequence shown here is derived from an EMBL/GenBank/DDBJ whole genome shotgun (WGS) entry which is preliminary data.</text>
</comment>
<evidence type="ECO:0000256" key="8">
    <source>
        <dbReference type="ARBA" id="ARBA00023136"/>
    </source>
</evidence>
<evidence type="ECO:0000256" key="2">
    <source>
        <dbReference type="ARBA" id="ARBA00022475"/>
    </source>
</evidence>
<dbReference type="InterPro" id="IPR003593">
    <property type="entry name" value="AAA+_ATPase"/>
</dbReference>
<protein>
    <submittedName>
        <fullName evidence="12">Molybdenum ABC transporter ATP-binding protein</fullName>
    </submittedName>
</protein>
<dbReference type="GO" id="GO:0005524">
    <property type="term" value="F:ATP binding"/>
    <property type="evidence" value="ECO:0007669"/>
    <property type="project" value="UniProtKB-KW"/>
</dbReference>
<keyword evidence="6 12" id="KW-0067">ATP-binding</keyword>
<dbReference type="InterPro" id="IPR027417">
    <property type="entry name" value="P-loop_NTPase"/>
</dbReference>
<proteinExistence type="predicted"/>
<evidence type="ECO:0000256" key="5">
    <source>
        <dbReference type="ARBA" id="ARBA00022741"/>
    </source>
</evidence>
<keyword evidence="5" id="KW-0547">Nucleotide-binding</keyword>
<dbReference type="PROSITE" id="PS51866">
    <property type="entry name" value="MOP"/>
    <property type="match status" value="1"/>
</dbReference>
<dbReference type="RefSeq" id="WP_225670752.1">
    <property type="nucleotide sequence ID" value="NZ_JAEDAH010000003.1"/>
</dbReference>
<keyword evidence="7" id="KW-1278">Translocase</keyword>
<dbReference type="PROSITE" id="PS50893">
    <property type="entry name" value="ABC_TRANSPORTER_2"/>
    <property type="match status" value="1"/>
</dbReference>
<gene>
    <name evidence="12" type="primary">modC</name>
    <name evidence="12" type="ORF">I9W95_00810</name>
</gene>
<evidence type="ECO:0000256" key="3">
    <source>
        <dbReference type="ARBA" id="ARBA00022505"/>
    </source>
</evidence>
<feature type="domain" description="Mop" evidence="11">
    <location>
        <begin position="297"/>
        <end position="361"/>
    </location>
</feature>
<dbReference type="InterPro" id="IPR004606">
    <property type="entry name" value="Mop_domain"/>
</dbReference>
<dbReference type="InterPro" id="IPR050334">
    <property type="entry name" value="Molybdenum_import_ModC"/>
</dbReference>
<keyword evidence="8" id="KW-0472">Membrane</keyword>
<dbReference type="SUPFAM" id="SSF52540">
    <property type="entry name" value="P-loop containing nucleoside triphosphate hydrolases"/>
    <property type="match status" value="1"/>
</dbReference>
<dbReference type="NCBIfam" id="TIGR02142">
    <property type="entry name" value="modC_ABC"/>
    <property type="match status" value="1"/>
</dbReference>
<dbReference type="Pfam" id="PF00005">
    <property type="entry name" value="ABC_tran"/>
    <property type="match status" value="1"/>
</dbReference>
<reference evidence="12 13" key="1">
    <citation type="submission" date="2020-12" db="EMBL/GenBank/DDBJ databases">
        <title>Novel Thalassolituus-related marine hydrocarbonoclastic bacteria mediated algae-derived hydrocarbons mineralization in twilight zone of the northern South China Sea.</title>
        <authorList>
            <person name="Dong C."/>
        </authorList>
    </citation>
    <scope>NUCLEOTIDE SEQUENCE [LARGE SCALE GENOMIC DNA]</scope>
    <source>
        <strain evidence="12 13">IMCC1826</strain>
    </source>
</reference>
<keyword evidence="3 9" id="KW-0500">Molybdenum</keyword>
<organism evidence="12 13">
    <name type="scientific">Thalassolituus marinus</name>
    <dbReference type="NCBI Taxonomy" id="671053"/>
    <lineage>
        <taxon>Bacteria</taxon>
        <taxon>Pseudomonadati</taxon>
        <taxon>Pseudomonadota</taxon>
        <taxon>Gammaproteobacteria</taxon>
        <taxon>Oceanospirillales</taxon>
        <taxon>Oceanospirillaceae</taxon>
        <taxon>Thalassolituus</taxon>
    </lineage>
</organism>